<dbReference type="STRING" id="391625.PPSIR1_16090"/>
<protein>
    <submittedName>
        <fullName evidence="1">Uncharacterized protein</fullName>
    </submittedName>
</protein>
<organism evidence="1 2">
    <name type="scientific">Plesiocystis pacifica SIR-1</name>
    <dbReference type="NCBI Taxonomy" id="391625"/>
    <lineage>
        <taxon>Bacteria</taxon>
        <taxon>Pseudomonadati</taxon>
        <taxon>Myxococcota</taxon>
        <taxon>Polyangia</taxon>
        <taxon>Nannocystales</taxon>
        <taxon>Nannocystaceae</taxon>
        <taxon>Plesiocystis</taxon>
    </lineage>
</organism>
<gene>
    <name evidence="1" type="ORF">PPSIR1_16090</name>
</gene>
<evidence type="ECO:0000313" key="1">
    <source>
        <dbReference type="EMBL" id="EDM77037.1"/>
    </source>
</evidence>
<sequence>MVVVEVTEEERMDEFVHEVW</sequence>
<name>A6GAU6_9BACT</name>
<dbReference type="Proteomes" id="UP000005801">
    <property type="component" value="Unassembled WGS sequence"/>
</dbReference>
<dbReference type="EMBL" id="ABCS01000053">
    <property type="protein sequence ID" value="EDM77037.1"/>
    <property type="molecule type" value="Genomic_DNA"/>
</dbReference>
<evidence type="ECO:0000313" key="2">
    <source>
        <dbReference type="Proteomes" id="UP000005801"/>
    </source>
</evidence>
<reference evidence="1 2" key="1">
    <citation type="submission" date="2007-06" db="EMBL/GenBank/DDBJ databases">
        <authorList>
            <person name="Shimkets L."/>
            <person name="Ferriera S."/>
            <person name="Johnson J."/>
            <person name="Kravitz S."/>
            <person name="Beeson K."/>
            <person name="Sutton G."/>
            <person name="Rogers Y.-H."/>
            <person name="Friedman R."/>
            <person name="Frazier M."/>
            <person name="Venter J.C."/>
        </authorList>
    </citation>
    <scope>NUCLEOTIDE SEQUENCE [LARGE SCALE GENOMIC DNA]</scope>
    <source>
        <strain evidence="1 2">SIR-1</strain>
    </source>
</reference>
<proteinExistence type="predicted"/>
<comment type="caution">
    <text evidence="1">The sequence shown here is derived from an EMBL/GenBank/DDBJ whole genome shotgun (WGS) entry which is preliminary data.</text>
</comment>
<dbReference type="AlphaFoldDB" id="A6GAU6"/>
<accession>A6GAU6</accession>
<keyword evidence="2" id="KW-1185">Reference proteome</keyword>